<dbReference type="PROSITE" id="PS50850">
    <property type="entry name" value="MFS"/>
    <property type="match status" value="1"/>
</dbReference>
<dbReference type="InterPro" id="IPR005828">
    <property type="entry name" value="MFS_sugar_transport-like"/>
</dbReference>
<dbReference type="PRINTS" id="PR00171">
    <property type="entry name" value="SUGRTRNSPORT"/>
</dbReference>
<dbReference type="InterPro" id="IPR020846">
    <property type="entry name" value="MFS_dom"/>
</dbReference>
<reference evidence="12 13" key="1">
    <citation type="submission" date="2016-10" db="EMBL/GenBank/DDBJ databases">
        <title>Genome sequencing of Aspergillus oryzae BCC7051.</title>
        <authorList>
            <person name="Thammarongtham C."/>
            <person name="Vorapreeda T."/>
            <person name="Nookaew I."/>
            <person name="Srisuk T."/>
            <person name="Land M."/>
            <person name="Jeennor S."/>
            <person name="Laoteng K."/>
        </authorList>
    </citation>
    <scope>NUCLEOTIDE SEQUENCE [LARGE SCALE GENOMIC DNA]</scope>
    <source>
        <strain evidence="12 13">BCC7051</strain>
    </source>
</reference>
<keyword evidence="4 9" id="KW-0812">Transmembrane</keyword>
<dbReference type="EMBL" id="BSYA01000052">
    <property type="protein sequence ID" value="GMG29012.1"/>
    <property type="molecule type" value="Genomic_DNA"/>
</dbReference>
<dbReference type="OrthoDB" id="8120565at2759"/>
<dbReference type="eggNOG" id="KOG0254">
    <property type="taxonomic scope" value="Eukaryota"/>
</dbReference>
<organism evidence="12 13">
    <name type="scientific">Aspergillus oryzae</name>
    <name type="common">Yellow koji mold</name>
    <dbReference type="NCBI Taxonomy" id="5062"/>
    <lineage>
        <taxon>Eukaryota</taxon>
        <taxon>Fungi</taxon>
        <taxon>Dikarya</taxon>
        <taxon>Ascomycota</taxon>
        <taxon>Pezizomycotina</taxon>
        <taxon>Eurotiomycetes</taxon>
        <taxon>Eurotiomycetidae</taxon>
        <taxon>Eurotiales</taxon>
        <taxon>Aspergillaceae</taxon>
        <taxon>Aspergillus</taxon>
        <taxon>Aspergillus subgen. Circumdati</taxon>
    </lineage>
</organism>
<dbReference type="PROSITE" id="PS00217">
    <property type="entry name" value="SUGAR_TRANSPORT_2"/>
    <property type="match status" value="1"/>
</dbReference>
<dbReference type="AlphaFoldDB" id="A0A1S9DYE0"/>
<evidence type="ECO:0000256" key="2">
    <source>
        <dbReference type="ARBA" id="ARBA00010992"/>
    </source>
</evidence>
<feature type="transmembrane region" description="Helical" evidence="9">
    <location>
        <begin position="383"/>
        <end position="403"/>
    </location>
</feature>
<evidence type="ECO:0000256" key="7">
    <source>
        <dbReference type="RuleBase" id="RU003346"/>
    </source>
</evidence>
<evidence type="ECO:0000256" key="3">
    <source>
        <dbReference type="ARBA" id="ARBA00022448"/>
    </source>
</evidence>
<evidence type="ECO:0000256" key="1">
    <source>
        <dbReference type="ARBA" id="ARBA00004141"/>
    </source>
</evidence>
<dbReference type="Gene3D" id="1.20.1250.20">
    <property type="entry name" value="MFS general substrate transporter like domains"/>
    <property type="match status" value="1"/>
</dbReference>
<feature type="transmembrane region" description="Helical" evidence="9">
    <location>
        <begin position="455"/>
        <end position="474"/>
    </location>
</feature>
<feature type="transmembrane region" description="Helical" evidence="9">
    <location>
        <begin position="153"/>
        <end position="174"/>
    </location>
</feature>
<dbReference type="Pfam" id="PF00083">
    <property type="entry name" value="Sugar_tr"/>
    <property type="match status" value="1"/>
</dbReference>
<evidence type="ECO:0000313" key="12">
    <source>
        <dbReference type="EMBL" id="OOO14079.1"/>
    </source>
</evidence>
<keyword evidence="6 9" id="KW-0472">Membrane</keyword>
<reference evidence="11" key="2">
    <citation type="submission" date="2023-04" db="EMBL/GenBank/DDBJ databases">
        <title>Aspergillus oryzae NBRC 4228.</title>
        <authorList>
            <person name="Ichikawa N."/>
            <person name="Sato H."/>
            <person name="Tonouchi N."/>
        </authorList>
    </citation>
    <scope>NUCLEOTIDE SEQUENCE</scope>
    <source>
        <strain evidence="11">NBRC 4228</strain>
    </source>
</reference>
<dbReference type="GO" id="GO:0005351">
    <property type="term" value="F:carbohydrate:proton symporter activity"/>
    <property type="evidence" value="ECO:0007669"/>
    <property type="project" value="TreeGrafter"/>
</dbReference>
<gene>
    <name evidence="11" type="ORF">Aory04_000532900</name>
    <name evidence="12" type="ORF">OAory_01026740</name>
</gene>
<feature type="transmembrane region" description="Helical" evidence="9">
    <location>
        <begin position="186"/>
        <end position="205"/>
    </location>
</feature>
<dbReference type="SUPFAM" id="SSF103473">
    <property type="entry name" value="MFS general substrate transporter"/>
    <property type="match status" value="1"/>
</dbReference>
<feature type="domain" description="Major facilitator superfamily (MFS) profile" evidence="10">
    <location>
        <begin position="58"/>
        <end position="508"/>
    </location>
</feature>
<evidence type="ECO:0000259" key="10">
    <source>
        <dbReference type="PROSITE" id="PS50850"/>
    </source>
</evidence>
<name>A0A1S9DYE0_ASPOZ</name>
<dbReference type="FunFam" id="1.20.1250.20:FF:000026">
    <property type="entry name" value="MFS quinate transporter QutD"/>
    <property type="match status" value="1"/>
</dbReference>
<protein>
    <submittedName>
        <fullName evidence="12">Sugar transporter</fullName>
    </submittedName>
    <submittedName>
        <fullName evidence="11">Unnamed protein product</fullName>
    </submittedName>
</protein>
<dbReference type="VEuPathDB" id="FungiDB:AO090023000491"/>
<feature type="transmembrane region" description="Helical" evidence="9">
    <location>
        <begin position="353"/>
        <end position="376"/>
    </location>
</feature>
<evidence type="ECO:0000313" key="11">
    <source>
        <dbReference type="EMBL" id="GMG29012.1"/>
    </source>
</evidence>
<evidence type="ECO:0000256" key="4">
    <source>
        <dbReference type="ARBA" id="ARBA00022692"/>
    </source>
</evidence>
<dbReference type="InterPro" id="IPR050360">
    <property type="entry name" value="MFS_Sugar_Transporters"/>
</dbReference>
<feature type="transmembrane region" description="Helical" evidence="9">
    <location>
        <begin position="217"/>
        <end position="240"/>
    </location>
</feature>
<comment type="caution">
    <text evidence="12">The sequence shown here is derived from an EMBL/GenBank/DDBJ whole genome shotgun (WGS) entry which is preliminary data.</text>
</comment>
<dbReference type="PANTHER" id="PTHR48022">
    <property type="entry name" value="PLASTIDIC GLUCOSE TRANSPORTER 4"/>
    <property type="match status" value="1"/>
</dbReference>
<evidence type="ECO:0000256" key="8">
    <source>
        <dbReference type="SAM" id="MobiDB-lite"/>
    </source>
</evidence>
<feature type="transmembrane region" description="Helical" evidence="9">
    <location>
        <begin position="415"/>
        <end position="434"/>
    </location>
</feature>
<evidence type="ECO:0000313" key="13">
    <source>
        <dbReference type="Proteomes" id="UP000190312"/>
    </source>
</evidence>
<comment type="subcellular location">
    <subcellularLocation>
        <location evidence="1">Membrane</location>
        <topology evidence="1">Multi-pass membrane protein</topology>
    </subcellularLocation>
</comment>
<feature type="compositionally biased region" description="Basic and acidic residues" evidence="8">
    <location>
        <begin position="1"/>
        <end position="16"/>
    </location>
</feature>
<dbReference type="GO" id="GO:0016020">
    <property type="term" value="C:membrane"/>
    <property type="evidence" value="ECO:0007669"/>
    <property type="project" value="UniProtKB-SubCell"/>
</dbReference>
<feature type="transmembrane region" description="Helical" evidence="9">
    <location>
        <begin position="486"/>
        <end position="504"/>
    </location>
</feature>
<dbReference type="InterPro" id="IPR036259">
    <property type="entry name" value="MFS_trans_sf"/>
</dbReference>
<dbReference type="InterPro" id="IPR005829">
    <property type="entry name" value="Sugar_transporter_CS"/>
</dbReference>
<evidence type="ECO:0000256" key="6">
    <source>
        <dbReference type="ARBA" id="ARBA00023136"/>
    </source>
</evidence>
<feature type="transmembrane region" description="Helical" evidence="9">
    <location>
        <begin position="99"/>
        <end position="120"/>
    </location>
</feature>
<dbReference type="Proteomes" id="UP000190312">
    <property type="component" value="Unassembled WGS sequence"/>
</dbReference>
<keyword evidence="5 9" id="KW-1133">Transmembrane helix</keyword>
<dbReference type="PANTHER" id="PTHR48022:SF14">
    <property type="entry name" value="MAJOR FACILITATOR SUPERFAMILY (MFS) PROFILE DOMAIN-CONTAINING PROTEIN-RELATED"/>
    <property type="match status" value="1"/>
</dbReference>
<evidence type="ECO:0000256" key="9">
    <source>
        <dbReference type="SAM" id="Phobius"/>
    </source>
</evidence>
<accession>A0A1S9DYE0</accession>
<feature type="transmembrane region" description="Helical" evidence="9">
    <location>
        <begin position="54"/>
        <end position="79"/>
    </location>
</feature>
<feature type="transmembrane region" description="Helical" evidence="9">
    <location>
        <begin position="319"/>
        <end position="341"/>
    </location>
</feature>
<dbReference type="NCBIfam" id="TIGR00879">
    <property type="entry name" value="SP"/>
    <property type="match status" value="1"/>
</dbReference>
<feature type="region of interest" description="Disordered" evidence="8">
    <location>
        <begin position="1"/>
        <end position="22"/>
    </location>
</feature>
<dbReference type="InterPro" id="IPR003663">
    <property type="entry name" value="Sugar/inositol_transpt"/>
</dbReference>
<feature type="transmembrane region" description="Helical" evidence="9">
    <location>
        <begin position="127"/>
        <end position="147"/>
    </location>
</feature>
<dbReference type="Proteomes" id="UP001165205">
    <property type="component" value="Unassembled WGS sequence"/>
</dbReference>
<comment type="similarity">
    <text evidence="2 7">Belongs to the major facilitator superfamily. Sugar transporter (TC 2.A.1.1) family.</text>
</comment>
<keyword evidence="12" id="KW-0762">Sugar transport</keyword>
<sequence length="547" mass="59359">MSSIDLDKRKDGPTVEHDEDAIPGLHYQTVDPHVNPDAISYGPSGVKGLFTSNYVFGAATLASLGGFSMGYDMGVISIINVMEPFHQAFPKAETSFGKGLMTGMLLLGAFIGCIFMSYLSDRISRKWAITAMVVAFDIGAILQTAAVNYDMLVAGRFIGGIGVGTLAMGAPLYISEISPPNMRGTLLVLESISISAGVVIAYWITFGTRHMTGEACFRLPFGLQMVSAIALGLGIHFFPYSPRWLALVNRDAECLTSLTKLRNLPATDERVQIEYNSILSEVRFQKIVQERKHPGAKGLKLEILSWFDLFSKETWKRTAVGCGIAFFQQFSGINAFIYYAPTLFESLGQTSEMSLILSGVFNVLQFVAAIICFLLIEKIGRRPLAIGGAFGMTGAYVVIAVLSGVYSKDWQANMAAGWACVAMAFVFILLYGVSYSPLGWALPSEVFSTTSRSKGVALSTCVIWLSDFIIGLITPSMLANIEYRTYIFFAVMCFVAGVWAILLVPETSGKSLEEIDELFGDDSAKKEREIAAAALGSPSAERGVMTV</sequence>
<dbReference type="EMBL" id="MKZY01000001">
    <property type="protein sequence ID" value="OOO14079.1"/>
    <property type="molecule type" value="Genomic_DNA"/>
</dbReference>
<evidence type="ECO:0000256" key="5">
    <source>
        <dbReference type="ARBA" id="ARBA00022989"/>
    </source>
</evidence>
<proteinExistence type="inferred from homology"/>
<keyword evidence="3 7" id="KW-0813">Transport</keyword>